<dbReference type="InterPro" id="IPR035994">
    <property type="entry name" value="Nucleoside_phosphorylase_sf"/>
</dbReference>
<dbReference type="GO" id="GO:0006218">
    <property type="term" value="P:uridine catabolic process"/>
    <property type="evidence" value="ECO:0007669"/>
    <property type="project" value="TreeGrafter"/>
</dbReference>
<dbReference type="SUPFAM" id="SSF53167">
    <property type="entry name" value="Purine and uridine phosphorylases"/>
    <property type="match status" value="1"/>
</dbReference>
<dbReference type="FunFam" id="3.40.50.1580:FF:000016">
    <property type="entry name" value="Nucleoside phosphorylase, putative"/>
    <property type="match status" value="1"/>
</dbReference>
<dbReference type="Pfam" id="PF01048">
    <property type="entry name" value="PNP_UDP_1"/>
    <property type="match status" value="1"/>
</dbReference>
<evidence type="ECO:0000259" key="1">
    <source>
        <dbReference type="Pfam" id="PF01048"/>
    </source>
</evidence>
<proteinExistence type="predicted"/>
<feature type="domain" description="Nucleoside phosphorylase" evidence="1">
    <location>
        <begin position="36"/>
        <end position="335"/>
    </location>
</feature>
<dbReference type="Gene3D" id="3.40.50.1580">
    <property type="entry name" value="Nucleoside phosphorylase domain"/>
    <property type="match status" value="1"/>
</dbReference>
<dbReference type="VEuPathDB" id="TriTrypDB:TcIL3000_8_4180"/>
<dbReference type="PANTHER" id="PTHR43691">
    <property type="entry name" value="URIDINE PHOSPHORYLASE"/>
    <property type="match status" value="1"/>
</dbReference>
<name>G0US35_TRYCI</name>
<sequence>MTTSNPAATKVDADIPIGSDGTTYHVKCKSDDLADRIVLVGDPGRVEIIASYLDENSIRSRSTHREICMVTGTYKGTPVTVLSTGMGTDNIEIVLNEIHLLKEYDVQRRQWKCRVGDAGAPSDGPLFDPSRVKIIRFGTCGCPAPSVPPLALAITRHCIGMDNTCLYYTPESRGDSPDQQEIRRVVREQTGLKAINVYTSRAHPNITNSIVAACEAHNRDAKSEEEKHQYVVGTTATASGFYACQGRPVGRFANCLTVPNMTEDFSKLKFSLSTGEEIVSNIEMKTSALCCLSGILGYQAGSVCMIVSKRTGEKSFFTEDQMKKTLTKSIKVVLDALVSVP</sequence>
<reference evidence="2" key="1">
    <citation type="journal article" date="2012" name="Proc. Natl. Acad. Sci. U.S.A.">
        <title>Antigenic diversity is generated by distinct evolutionary mechanisms in African trypanosome species.</title>
        <authorList>
            <person name="Jackson A.P."/>
            <person name="Berry A."/>
            <person name="Aslett M."/>
            <person name="Allison H.C."/>
            <person name="Burton P."/>
            <person name="Vavrova-Anderson J."/>
            <person name="Brown R."/>
            <person name="Browne H."/>
            <person name="Corton N."/>
            <person name="Hauser H."/>
            <person name="Gamble J."/>
            <person name="Gilderthorp R."/>
            <person name="Marcello L."/>
            <person name="McQuillan J."/>
            <person name="Otto T.D."/>
            <person name="Quail M.A."/>
            <person name="Sanders M.J."/>
            <person name="van Tonder A."/>
            <person name="Ginger M.L."/>
            <person name="Field M.C."/>
            <person name="Barry J.D."/>
            <person name="Hertz-Fowler C."/>
            <person name="Berriman M."/>
        </authorList>
    </citation>
    <scope>NUCLEOTIDE SEQUENCE</scope>
    <source>
        <strain evidence="2">IL3000</strain>
    </source>
</reference>
<dbReference type="AlphaFoldDB" id="G0US35"/>
<dbReference type="EMBL" id="HE575321">
    <property type="protein sequence ID" value="CCC92197.1"/>
    <property type="molecule type" value="Genomic_DNA"/>
</dbReference>
<dbReference type="InterPro" id="IPR000845">
    <property type="entry name" value="Nucleoside_phosphorylase_d"/>
</dbReference>
<gene>
    <name evidence="2" type="ORF">TCIL3000_8_4180</name>
</gene>
<evidence type="ECO:0000313" key="2">
    <source>
        <dbReference type="EMBL" id="CCC92197.1"/>
    </source>
</evidence>
<dbReference type="GO" id="GO:0004850">
    <property type="term" value="F:uridine phosphorylase activity"/>
    <property type="evidence" value="ECO:0007669"/>
    <property type="project" value="TreeGrafter"/>
</dbReference>
<accession>G0US35</accession>
<organism evidence="2">
    <name type="scientific">Trypanosoma congolense (strain IL3000)</name>
    <dbReference type="NCBI Taxonomy" id="1068625"/>
    <lineage>
        <taxon>Eukaryota</taxon>
        <taxon>Discoba</taxon>
        <taxon>Euglenozoa</taxon>
        <taxon>Kinetoplastea</taxon>
        <taxon>Metakinetoplastina</taxon>
        <taxon>Trypanosomatida</taxon>
        <taxon>Trypanosomatidae</taxon>
        <taxon>Trypanosoma</taxon>
        <taxon>Nannomonas</taxon>
    </lineage>
</organism>
<dbReference type="GO" id="GO:0005829">
    <property type="term" value="C:cytosol"/>
    <property type="evidence" value="ECO:0007669"/>
    <property type="project" value="TreeGrafter"/>
</dbReference>
<protein>
    <submittedName>
        <fullName evidence="2">Putative nucleoside phosphorylase</fullName>
    </submittedName>
</protein>
<dbReference type="PANTHER" id="PTHR43691:SF15">
    <property type="entry name" value="PHOSPHORYLASE, PUTATIVE-RELATED"/>
    <property type="match status" value="1"/>
</dbReference>